<feature type="domain" description="EH" evidence="2">
    <location>
        <begin position="102"/>
        <end position="191"/>
    </location>
</feature>
<dbReference type="AlphaFoldDB" id="A0A8C8W2P4"/>
<feature type="region of interest" description="Disordered" evidence="1">
    <location>
        <begin position="230"/>
        <end position="269"/>
    </location>
</feature>
<dbReference type="InterPro" id="IPR011992">
    <property type="entry name" value="EF-hand-dom_pair"/>
</dbReference>
<evidence type="ECO:0008006" key="6">
    <source>
        <dbReference type="Google" id="ProtNLM"/>
    </source>
</evidence>
<evidence type="ECO:0000256" key="1">
    <source>
        <dbReference type="SAM" id="MobiDB-lite"/>
    </source>
</evidence>
<reference evidence="4 5" key="1">
    <citation type="submission" date="2018-10" db="EMBL/GenBank/DDBJ databases">
        <title>Improved assembly of the deer mouse Peromyscus maniculatus genome.</title>
        <authorList>
            <person name="Lassance J.-M."/>
            <person name="Hoekstra H.E."/>
        </authorList>
    </citation>
    <scope>NUCLEOTIDE SEQUENCE [LARGE SCALE GENOMIC DNA]</scope>
</reference>
<dbReference type="Gene3D" id="1.10.238.10">
    <property type="entry name" value="EF-hand"/>
    <property type="match status" value="1"/>
</dbReference>
<evidence type="ECO:0000313" key="4">
    <source>
        <dbReference type="Ensembl" id="ENSPEMP00000032387.1"/>
    </source>
</evidence>
<feature type="region of interest" description="Disordered" evidence="1">
    <location>
        <begin position="198"/>
        <end position="217"/>
    </location>
</feature>
<name>A0A8C8W2P4_PERMB</name>
<dbReference type="Proteomes" id="UP000694547">
    <property type="component" value="Chromosome 1"/>
</dbReference>
<evidence type="ECO:0000313" key="5">
    <source>
        <dbReference type="Proteomes" id="UP000694547"/>
    </source>
</evidence>
<dbReference type="GeneTree" id="ENSGT00940000155936"/>
<dbReference type="InterPro" id="IPR002048">
    <property type="entry name" value="EF_hand_dom"/>
</dbReference>
<dbReference type="FunFam" id="1.10.238.10:FF:000046">
    <property type="entry name" value="intersectin-1 isoform X2"/>
    <property type="match status" value="1"/>
</dbReference>
<evidence type="ECO:0000259" key="3">
    <source>
        <dbReference type="PROSITE" id="PS50222"/>
    </source>
</evidence>
<evidence type="ECO:0000259" key="2">
    <source>
        <dbReference type="PROSITE" id="PS50031"/>
    </source>
</evidence>
<dbReference type="SMART" id="SM00027">
    <property type="entry name" value="EH"/>
    <property type="match status" value="1"/>
</dbReference>
<dbReference type="GO" id="GO:0097708">
    <property type="term" value="C:intracellular vesicle"/>
    <property type="evidence" value="ECO:0007669"/>
    <property type="project" value="TreeGrafter"/>
</dbReference>
<dbReference type="GO" id="GO:0005737">
    <property type="term" value="C:cytoplasm"/>
    <property type="evidence" value="ECO:0007669"/>
    <property type="project" value="TreeGrafter"/>
</dbReference>
<dbReference type="PANTHER" id="PTHR11216:SF29">
    <property type="entry name" value="INTERSECTIN-2"/>
    <property type="match status" value="1"/>
</dbReference>
<accession>A0A8C8W2P4</accession>
<dbReference type="GO" id="GO:0042734">
    <property type="term" value="C:presynaptic membrane"/>
    <property type="evidence" value="ECO:0007669"/>
    <property type="project" value="TreeGrafter"/>
</dbReference>
<keyword evidence="5" id="KW-1185">Reference proteome</keyword>
<dbReference type="PROSITE" id="PS50222">
    <property type="entry name" value="EF_HAND_2"/>
    <property type="match status" value="1"/>
</dbReference>
<feature type="compositionally biased region" description="Basic and acidic residues" evidence="1">
    <location>
        <begin position="208"/>
        <end position="217"/>
    </location>
</feature>
<dbReference type="Pfam" id="PF12763">
    <property type="entry name" value="EH"/>
    <property type="match status" value="1"/>
</dbReference>
<dbReference type="CDD" id="cd00052">
    <property type="entry name" value="EH"/>
    <property type="match status" value="1"/>
</dbReference>
<sequence>MGRWISKSYPYMPNLSIPQPLPPVAPITTPLSSATSGTSVPLLMMPAPLVLIQPPSIPYSSSTLPHASSYSLMMGGFVGASIQMAQSLIDLGSSKWVVPQPSRFKYRQKFNSLDKSMSGYLSGFQARNALLQSNLSQTQLATIWTLADIDGDGQLRAEEFILAMHLTDMAKAGQPLTLTLPPELVPPSFRGGKQIDSISGTLPSYQKTQEEEPQKKLPVTFEDKRKANYERGNMELEKRRQALMEQQQREAEWKAQKEKEEWERKQREL</sequence>
<dbReference type="InterPro" id="IPR000261">
    <property type="entry name" value="EH_dom"/>
</dbReference>
<protein>
    <recommendedName>
        <fullName evidence="6">Intersectin-2</fullName>
    </recommendedName>
</protein>
<dbReference type="SUPFAM" id="SSF47473">
    <property type="entry name" value="EF-hand"/>
    <property type="match status" value="1"/>
</dbReference>
<reference evidence="4" key="3">
    <citation type="submission" date="2025-09" db="UniProtKB">
        <authorList>
            <consortium name="Ensembl"/>
        </authorList>
    </citation>
    <scope>IDENTIFICATION</scope>
</reference>
<proteinExistence type="predicted"/>
<feature type="domain" description="EF-hand" evidence="3">
    <location>
        <begin position="135"/>
        <end position="170"/>
    </location>
</feature>
<dbReference type="PROSITE" id="PS50031">
    <property type="entry name" value="EH"/>
    <property type="match status" value="1"/>
</dbReference>
<dbReference type="Ensembl" id="ENSPEMT00000040692.1">
    <property type="protein sequence ID" value="ENSPEMP00000032387.1"/>
    <property type="gene ID" value="ENSPEMG00000029367.1"/>
</dbReference>
<reference evidence="4" key="2">
    <citation type="submission" date="2025-08" db="UniProtKB">
        <authorList>
            <consortium name="Ensembl"/>
        </authorList>
    </citation>
    <scope>IDENTIFICATION</scope>
</reference>
<feature type="compositionally biased region" description="Polar residues" evidence="1">
    <location>
        <begin position="198"/>
        <end position="207"/>
    </location>
</feature>
<dbReference type="GO" id="GO:0005509">
    <property type="term" value="F:calcium ion binding"/>
    <property type="evidence" value="ECO:0007669"/>
    <property type="project" value="InterPro"/>
</dbReference>
<dbReference type="PANTHER" id="PTHR11216">
    <property type="entry name" value="EH DOMAIN"/>
    <property type="match status" value="1"/>
</dbReference>
<dbReference type="GO" id="GO:0150007">
    <property type="term" value="P:clathrin-dependent synaptic vesicle endocytosis"/>
    <property type="evidence" value="ECO:0007669"/>
    <property type="project" value="TreeGrafter"/>
</dbReference>
<organism evidence="4 5">
    <name type="scientific">Peromyscus maniculatus bairdii</name>
    <name type="common">Prairie deer mouse</name>
    <dbReference type="NCBI Taxonomy" id="230844"/>
    <lineage>
        <taxon>Eukaryota</taxon>
        <taxon>Metazoa</taxon>
        <taxon>Chordata</taxon>
        <taxon>Craniata</taxon>
        <taxon>Vertebrata</taxon>
        <taxon>Euteleostomi</taxon>
        <taxon>Mammalia</taxon>
        <taxon>Eutheria</taxon>
        <taxon>Euarchontoglires</taxon>
        <taxon>Glires</taxon>
        <taxon>Rodentia</taxon>
        <taxon>Myomorpha</taxon>
        <taxon>Muroidea</taxon>
        <taxon>Cricetidae</taxon>
        <taxon>Neotominae</taxon>
        <taxon>Peromyscus</taxon>
    </lineage>
</organism>
<dbReference type="GO" id="GO:0060090">
    <property type="term" value="F:molecular adaptor activity"/>
    <property type="evidence" value="ECO:0007669"/>
    <property type="project" value="TreeGrafter"/>
</dbReference>